<accession>A0A5B8VIV9</accession>
<dbReference type="KEGG" id="agi:FSB73_05680"/>
<name>A0A5B8VIV9_9BACT</name>
<proteinExistence type="predicted"/>
<dbReference type="EMBL" id="CP042434">
    <property type="protein sequence ID" value="QEC71239.1"/>
    <property type="molecule type" value="Genomic_DNA"/>
</dbReference>
<dbReference type="InterPro" id="IPR007298">
    <property type="entry name" value="Cu-R_lipoprotein_NlpE"/>
</dbReference>
<dbReference type="InterPro" id="IPR038670">
    <property type="entry name" value="HslJ-like_sf"/>
</dbReference>
<dbReference type="Gene3D" id="2.40.128.640">
    <property type="match status" value="1"/>
</dbReference>
<keyword evidence="3" id="KW-1185">Reference proteome</keyword>
<evidence type="ECO:0000259" key="1">
    <source>
        <dbReference type="Pfam" id="PF03724"/>
    </source>
</evidence>
<gene>
    <name evidence="2" type="ORF">FSB73_05680</name>
</gene>
<dbReference type="InterPro" id="IPR005184">
    <property type="entry name" value="DUF306_Meta_HslJ"/>
</dbReference>
<dbReference type="PANTHER" id="PTHR35535">
    <property type="entry name" value="HEAT SHOCK PROTEIN HSLJ"/>
    <property type="match status" value="1"/>
</dbReference>
<dbReference type="AlphaFoldDB" id="A0A5B8VIV9"/>
<dbReference type="RefSeq" id="WP_146780513.1">
    <property type="nucleotide sequence ID" value="NZ_CP042434.1"/>
</dbReference>
<evidence type="ECO:0000313" key="3">
    <source>
        <dbReference type="Proteomes" id="UP000321291"/>
    </source>
</evidence>
<feature type="domain" description="DUF306" evidence="1">
    <location>
        <begin position="155"/>
        <end position="262"/>
    </location>
</feature>
<dbReference type="Proteomes" id="UP000321291">
    <property type="component" value="Chromosome"/>
</dbReference>
<reference evidence="2 3" key="1">
    <citation type="journal article" date="2017" name="Int. J. Syst. Evol. Microbiol.">
        <title>Arachidicoccus ginsenosidivorans sp. nov., with ginsenoside-converting activity isolated from ginseng cultivating soil.</title>
        <authorList>
            <person name="Siddiqi M.Z."/>
            <person name="Aslam Z."/>
            <person name="Im W.T."/>
        </authorList>
    </citation>
    <scope>NUCLEOTIDE SEQUENCE [LARGE SCALE GENOMIC DNA]</scope>
    <source>
        <strain evidence="2 3">Gsoil 809</strain>
    </source>
</reference>
<sequence>MKKIKIIVKGCLFLFLLISFTLLYTSCKSTGKTQNSPESTLSNAHNSRNSLDWAGVYSAKLPCADCSGIDAIITLNSDGTYKRQYRYEGKSDSIYTETGKISWDKNGSIINLAAEGQPQNYKVIENGLQQLDGSGKPISGATASSYQFKKIEQNKIEEKYWKLTQLRGQNISFSGKKEPYMILKSADSSVRGFAGCNGFGGHFELLPGNRVHFSKIISTMMACSDLALEKQFMQVLQTADNYSQHGDTLYLNKARMAPLAQFVAVYFN</sequence>
<dbReference type="Gene3D" id="2.40.128.270">
    <property type="match status" value="1"/>
</dbReference>
<dbReference type="Pfam" id="PF04170">
    <property type="entry name" value="NlpE"/>
    <property type="match status" value="1"/>
</dbReference>
<protein>
    <submittedName>
        <fullName evidence="2">META domain-containing protein</fullName>
    </submittedName>
</protein>
<dbReference type="OrthoDB" id="5348860at2"/>
<organism evidence="2 3">
    <name type="scientific">Arachidicoccus ginsenosidivorans</name>
    <dbReference type="NCBI Taxonomy" id="496057"/>
    <lineage>
        <taxon>Bacteria</taxon>
        <taxon>Pseudomonadati</taxon>
        <taxon>Bacteroidota</taxon>
        <taxon>Chitinophagia</taxon>
        <taxon>Chitinophagales</taxon>
        <taxon>Chitinophagaceae</taxon>
        <taxon>Arachidicoccus</taxon>
    </lineage>
</organism>
<dbReference type="PANTHER" id="PTHR35535:SF1">
    <property type="entry name" value="HEAT SHOCK PROTEIN HSLJ"/>
    <property type="match status" value="1"/>
</dbReference>
<dbReference type="InterPro" id="IPR053147">
    <property type="entry name" value="Hsp_HslJ-like"/>
</dbReference>
<dbReference type="Pfam" id="PF03724">
    <property type="entry name" value="META"/>
    <property type="match status" value="1"/>
</dbReference>
<evidence type="ECO:0000313" key="2">
    <source>
        <dbReference type="EMBL" id="QEC71239.1"/>
    </source>
</evidence>